<reference evidence="3 4" key="2">
    <citation type="journal article" date="2012" name="Open Biol.">
        <title>Characteristics of nucleosomes and linker DNA regions on the genome of the basidiomycete Mixia osmundae revealed by mono- and dinucleosome mapping.</title>
        <authorList>
            <person name="Nishida H."/>
            <person name="Kondo S."/>
            <person name="Matsumoto T."/>
            <person name="Suzuki Y."/>
            <person name="Yoshikawa H."/>
            <person name="Taylor T.D."/>
            <person name="Sugiyama J."/>
        </authorList>
    </citation>
    <scope>NUCLEOTIDE SEQUENCE [LARGE SCALE GENOMIC DNA]</scope>
    <source>
        <strain evidence="4">CBS 9802 / IAM 14324 / JCM 22182 / KY 12970</strain>
    </source>
</reference>
<dbReference type="RefSeq" id="XP_014566544.1">
    <property type="nucleotide sequence ID" value="XM_014711058.1"/>
</dbReference>
<dbReference type="PANTHER" id="PTHR37490">
    <property type="entry name" value="EXPRESSED PROTEIN"/>
    <property type="match status" value="1"/>
</dbReference>
<feature type="transmembrane region" description="Helical" evidence="1">
    <location>
        <begin position="209"/>
        <end position="226"/>
    </location>
</feature>
<organism evidence="3 4">
    <name type="scientific">Mixia osmundae (strain CBS 9802 / IAM 14324 / JCM 22182 / KY 12970)</name>
    <dbReference type="NCBI Taxonomy" id="764103"/>
    <lineage>
        <taxon>Eukaryota</taxon>
        <taxon>Fungi</taxon>
        <taxon>Dikarya</taxon>
        <taxon>Basidiomycota</taxon>
        <taxon>Pucciniomycotina</taxon>
        <taxon>Mixiomycetes</taxon>
        <taxon>Mixiales</taxon>
        <taxon>Mixiaceae</taxon>
        <taxon>Mixia</taxon>
    </lineage>
</organism>
<gene>
    <name evidence="3" type="primary">Mo00193</name>
    <name evidence="3" type="ORF">E5Q_00193</name>
</gene>
<evidence type="ECO:0000256" key="2">
    <source>
        <dbReference type="SAM" id="SignalP"/>
    </source>
</evidence>
<keyword evidence="1" id="KW-1133">Transmembrane helix</keyword>
<dbReference type="Proteomes" id="UP000009131">
    <property type="component" value="Unassembled WGS sequence"/>
</dbReference>
<proteinExistence type="predicted"/>
<evidence type="ECO:0000313" key="4">
    <source>
        <dbReference type="Proteomes" id="UP000009131"/>
    </source>
</evidence>
<keyword evidence="2" id="KW-0732">Signal</keyword>
<sequence>MGSSIAYALLVFAYLQPRLACSFGDAPTKRKRCEAMARGAGPETSAAAALHRVAGIAGENAVVAAPLSPVTSGLASVTAFLLVAKRDEPLQDGLSDLISEIESVCAGFVLGGTIVVLQFNGAGSIATQIVHSATHAPALLATSLVLHKSPSDVEALALTVASILVAWARPQLQTARLIPALHWVCHISQYTTMTSLWRAKTSSSRKTMMLSAAFGSLCACMILFALDGGRSSLVSAKIIPLCACQTILLFLTVDAVKYLDSPLILQLIVPFELLLTIAMSKPLFLVPVISLSLAALTAGCLGIYVFCRMEQRSDHRIPDSMDDNPLLPAVDQDEHPKSTVTLETSMSSKLLLLCLAILSIWPLTTWSVHKDASCKPFQCEQISLGRWWRPPARVAHVSPSAPAASKRKASLHANTETLGSIDLVVSFYDESPSDVLTELTFIRSLLPAANLTTYVYSKSATASLEELRDTLGADHVAYLPNVGREGGTYLDHIISHYDRQDFADHTLFTQAHLSYREIAERRLGALRSSTDYLHLAPYVPSECGLDQRVWFMLPRLREIVNYFNAAPNSFCHGRQLASWAAQFIVSRRKIMARTVEQYQTINTMIGAPEAHWIYADHVPEGWDWGGQGNNPGNNYFGHSLERAWPVIFGCDDVRIADECPDESADPLQCQCLNTSV</sequence>
<dbReference type="EMBL" id="BABT02000007">
    <property type="protein sequence ID" value="GAA93549.1"/>
    <property type="molecule type" value="Genomic_DNA"/>
</dbReference>
<feature type="transmembrane region" description="Helical" evidence="1">
    <location>
        <begin position="350"/>
        <end position="369"/>
    </location>
</feature>
<keyword evidence="4" id="KW-1185">Reference proteome</keyword>
<keyword evidence="1" id="KW-0812">Transmembrane</keyword>
<dbReference type="OrthoDB" id="28755at2759"/>
<evidence type="ECO:0000256" key="1">
    <source>
        <dbReference type="SAM" id="Phobius"/>
    </source>
</evidence>
<dbReference type="STRING" id="764103.G7DSI9"/>
<evidence type="ECO:0000313" key="3">
    <source>
        <dbReference type="EMBL" id="GAA93549.1"/>
    </source>
</evidence>
<protein>
    <submittedName>
        <fullName evidence="3">Uncharacterized protein</fullName>
    </submittedName>
</protein>
<dbReference type="HOGENOM" id="CLU_406567_0_0_1"/>
<feature type="chain" id="PRO_5009955474" evidence="2">
    <location>
        <begin position="21"/>
        <end position="676"/>
    </location>
</feature>
<comment type="caution">
    <text evidence="3">The sequence shown here is derived from an EMBL/GenBank/DDBJ whole genome shotgun (WGS) entry which is preliminary data.</text>
</comment>
<dbReference type="eggNOG" id="ENOG502S1MF">
    <property type="taxonomic scope" value="Eukaryota"/>
</dbReference>
<dbReference type="PANTHER" id="PTHR37490:SF1">
    <property type="entry name" value="GLYCOSYLTRANSFERASE 2-LIKE DOMAIN-CONTAINING PROTEIN"/>
    <property type="match status" value="1"/>
</dbReference>
<dbReference type="AlphaFoldDB" id="G7DSI9"/>
<reference evidence="3 4" key="1">
    <citation type="journal article" date="2011" name="J. Gen. Appl. Microbiol.">
        <title>Draft genome sequencing of the enigmatic basidiomycete Mixia osmundae.</title>
        <authorList>
            <person name="Nishida H."/>
            <person name="Nagatsuka Y."/>
            <person name="Sugiyama J."/>
        </authorList>
    </citation>
    <scope>NUCLEOTIDE SEQUENCE [LARGE SCALE GENOMIC DNA]</scope>
    <source>
        <strain evidence="4">CBS 9802 / IAM 14324 / JCM 22182 / KY 12970</strain>
    </source>
</reference>
<name>G7DSI9_MIXOS</name>
<accession>G7DSI9</accession>
<dbReference type="InParanoid" id="G7DSI9"/>
<feature type="signal peptide" evidence="2">
    <location>
        <begin position="1"/>
        <end position="20"/>
    </location>
</feature>
<keyword evidence="1" id="KW-0472">Membrane</keyword>
<feature type="transmembrane region" description="Helical" evidence="1">
    <location>
        <begin position="285"/>
        <end position="307"/>
    </location>
</feature>